<organism evidence="6 7">
    <name type="scientific">Aminipila butyrica</name>
    <dbReference type="NCBI Taxonomy" id="433296"/>
    <lineage>
        <taxon>Bacteria</taxon>
        <taxon>Bacillati</taxon>
        <taxon>Bacillota</taxon>
        <taxon>Clostridia</taxon>
        <taxon>Peptostreptococcales</taxon>
        <taxon>Anaerovoracaceae</taxon>
        <taxon>Aminipila</taxon>
    </lineage>
</organism>
<dbReference type="EMBL" id="CP048649">
    <property type="protein sequence ID" value="QIB70331.1"/>
    <property type="molecule type" value="Genomic_DNA"/>
</dbReference>
<evidence type="ECO:0000256" key="3">
    <source>
        <dbReference type="ARBA" id="ARBA00023125"/>
    </source>
</evidence>
<evidence type="ECO:0000256" key="2">
    <source>
        <dbReference type="ARBA" id="ARBA00023015"/>
    </source>
</evidence>
<dbReference type="AlphaFoldDB" id="A0A858BW74"/>
<evidence type="ECO:0000256" key="4">
    <source>
        <dbReference type="ARBA" id="ARBA00023163"/>
    </source>
</evidence>
<dbReference type="InterPro" id="IPR005119">
    <property type="entry name" value="LysR_subst-bd"/>
</dbReference>
<keyword evidence="7" id="KW-1185">Reference proteome</keyword>
<evidence type="ECO:0000256" key="1">
    <source>
        <dbReference type="ARBA" id="ARBA00009437"/>
    </source>
</evidence>
<dbReference type="SUPFAM" id="SSF53850">
    <property type="entry name" value="Periplasmic binding protein-like II"/>
    <property type="match status" value="1"/>
</dbReference>
<protein>
    <submittedName>
        <fullName evidence="6">LysR family transcriptional regulator</fullName>
    </submittedName>
</protein>
<dbReference type="KEGG" id="abut:Ami103574_13980"/>
<dbReference type="GO" id="GO:0032993">
    <property type="term" value="C:protein-DNA complex"/>
    <property type="evidence" value="ECO:0007669"/>
    <property type="project" value="TreeGrafter"/>
</dbReference>
<accession>A0A858BW74</accession>
<keyword evidence="4" id="KW-0804">Transcription</keyword>
<dbReference type="InterPro" id="IPR036388">
    <property type="entry name" value="WH-like_DNA-bd_sf"/>
</dbReference>
<keyword evidence="2" id="KW-0805">Transcription regulation</keyword>
<dbReference type="RefSeq" id="WP_163067569.1">
    <property type="nucleotide sequence ID" value="NZ_CP048649.1"/>
</dbReference>
<dbReference type="Pfam" id="PF00126">
    <property type="entry name" value="HTH_1"/>
    <property type="match status" value="1"/>
</dbReference>
<dbReference type="PANTHER" id="PTHR30346">
    <property type="entry name" value="TRANSCRIPTIONAL DUAL REGULATOR HCAR-RELATED"/>
    <property type="match status" value="1"/>
</dbReference>
<evidence type="ECO:0000313" key="6">
    <source>
        <dbReference type="EMBL" id="QIB70331.1"/>
    </source>
</evidence>
<dbReference type="Gene3D" id="3.40.190.10">
    <property type="entry name" value="Periplasmic binding protein-like II"/>
    <property type="match status" value="2"/>
</dbReference>
<evidence type="ECO:0000313" key="7">
    <source>
        <dbReference type="Proteomes" id="UP000466848"/>
    </source>
</evidence>
<comment type="similarity">
    <text evidence="1">Belongs to the LysR transcriptional regulatory family.</text>
</comment>
<dbReference type="GO" id="GO:0003700">
    <property type="term" value="F:DNA-binding transcription factor activity"/>
    <property type="evidence" value="ECO:0007669"/>
    <property type="project" value="InterPro"/>
</dbReference>
<dbReference type="FunFam" id="1.10.10.10:FF:000001">
    <property type="entry name" value="LysR family transcriptional regulator"/>
    <property type="match status" value="1"/>
</dbReference>
<dbReference type="SUPFAM" id="SSF46785">
    <property type="entry name" value="Winged helix' DNA-binding domain"/>
    <property type="match status" value="1"/>
</dbReference>
<dbReference type="Pfam" id="PF03466">
    <property type="entry name" value="LysR_substrate"/>
    <property type="match status" value="1"/>
</dbReference>
<dbReference type="Proteomes" id="UP000466848">
    <property type="component" value="Chromosome"/>
</dbReference>
<dbReference type="PROSITE" id="PS50931">
    <property type="entry name" value="HTH_LYSR"/>
    <property type="match status" value="1"/>
</dbReference>
<gene>
    <name evidence="6" type="ORF">Ami103574_13980</name>
</gene>
<sequence length="309" mass="35425">MTLQSMKYIIETANHQSFSEAAKVLFISQSTLSTAIKEMEKNLGIILFYRNNRGVTLTADGEDFLKYAKEIVYQSEQLEQRYRYRKYLPMRFSVSTQRLPFAVRSFTQLMNTLDLESYDIAIRECPTYSVIQDVANRRSELGILSIHHTHLRSIKKVLASCKLCFNEIHQLKPYVFINASHPLASKKSISVEALEPYPFVTYDQEIDISHFTEEMLFYKLLNRNIHVSDRCTKIALVRNGTCFSIGPDLTNSNADIFHKGLGEIVAIPLKDFPHPLHLGYISLLSEPLSLLSKEYLKYLEADIKAIAGL</sequence>
<dbReference type="Gene3D" id="1.10.10.10">
    <property type="entry name" value="Winged helix-like DNA-binding domain superfamily/Winged helix DNA-binding domain"/>
    <property type="match status" value="1"/>
</dbReference>
<dbReference type="PANTHER" id="PTHR30346:SF0">
    <property type="entry name" value="HCA OPERON TRANSCRIPTIONAL ACTIVATOR HCAR"/>
    <property type="match status" value="1"/>
</dbReference>
<evidence type="ECO:0000259" key="5">
    <source>
        <dbReference type="PROSITE" id="PS50931"/>
    </source>
</evidence>
<dbReference type="CDD" id="cd05466">
    <property type="entry name" value="PBP2_LTTR_substrate"/>
    <property type="match status" value="1"/>
</dbReference>
<dbReference type="PRINTS" id="PR00039">
    <property type="entry name" value="HTHLYSR"/>
</dbReference>
<name>A0A858BW74_9FIRM</name>
<dbReference type="InterPro" id="IPR000847">
    <property type="entry name" value="LysR_HTH_N"/>
</dbReference>
<feature type="domain" description="HTH lysR-type" evidence="5">
    <location>
        <begin position="1"/>
        <end position="58"/>
    </location>
</feature>
<keyword evidence="3" id="KW-0238">DNA-binding</keyword>
<dbReference type="GO" id="GO:0003677">
    <property type="term" value="F:DNA binding"/>
    <property type="evidence" value="ECO:0007669"/>
    <property type="project" value="UniProtKB-KW"/>
</dbReference>
<reference evidence="6 7" key="1">
    <citation type="submission" date="2020-02" db="EMBL/GenBank/DDBJ databases">
        <authorList>
            <person name="Kim Y.B."/>
            <person name="Roh S.W."/>
        </authorList>
    </citation>
    <scope>NUCLEOTIDE SEQUENCE [LARGE SCALE GENOMIC DNA]</scope>
    <source>
        <strain evidence="6 7">DSM 103574</strain>
    </source>
</reference>
<dbReference type="InterPro" id="IPR036390">
    <property type="entry name" value="WH_DNA-bd_sf"/>
</dbReference>
<proteinExistence type="inferred from homology"/>